<dbReference type="SUPFAM" id="SSF49373">
    <property type="entry name" value="Invasin/intimin cell-adhesion fragments"/>
    <property type="match status" value="1"/>
</dbReference>
<proteinExistence type="predicted"/>
<dbReference type="InterPro" id="IPR003343">
    <property type="entry name" value="Big_2"/>
</dbReference>
<protein>
    <submittedName>
        <fullName evidence="1">Uncharacterized protein</fullName>
    </submittedName>
</protein>
<dbReference type="RefSeq" id="WP_015542840.1">
    <property type="nucleotide sequence ID" value="NZ_CABJFK010000001.1"/>
</dbReference>
<organism evidence="1 2">
    <name type="scientific">Blautia obeum</name>
    <dbReference type="NCBI Taxonomy" id="40520"/>
    <lineage>
        <taxon>Bacteria</taxon>
        <taxon>Bacillati</taxon>
        <taxon>Bacillota</taxon>
        <taxon>Clostridia</taxon>
        <taxon>Lachnospirales</taxon>
        <taxon>Lachnospiraceae</taxon>
        <taxon>Blautia</taxon>
    </lineage>
</organism>
<comment type="caution">
    <text evidence="1">The sequence shown here is derived from an EMBL/GenBank/DDBJ whole genome shotgun (WGS) entry which is preliminary data.</text>
</comment>
<evidence type="ECO:0000313" key="1">
    <source>
        <dbReference type="EMBL" id="RHE41943.1"/>
    </source>
</evidence>
<reference evidence="1 2" key="1">
    <citation type="submission" date="2018-08" db="EMBL/GenBank/DDBJ databases">
        <title>A genome reference for cultivated species of the human gut microbiota.</title>
        <authorList>
            <person name="Zou Y."/>
            <person name="Xue W."/>
            <person name="Luo G."/>
        </authorList>
    </citation>
    <scope>NUCLEOTIDE SEQUENCE [LARGE SCALE GENOMIC DNA]</scope>
    <source>
        <strain evidence="1 2">AM28-23</strain>
    </source>
</reference>
<dbReference type="AlphaFoldDB" id="A0A414JBT0"/>
<gene>
    <name evidence="1" type="ORF">DW740_01160</name>
</gene>
<name>A0A414JBT0_9FIRM</name>
<accession>A0A414JBT0</accession>
<dbReference type="Proteomes" id="UP000283745">
    <property type="component" value="Unassembled WGS sequence"/>
</dbReference>
<dbReference type="Gene3D" id="2.60.40.1080">
    <property type="match status" value="1"/>
</dbReference>
<sequence length="194" mass="21210">MKMFKKLAVVMLAITVLFGTMTVPTMAASNSPVKKTFTSATLKKTSTTYNGKKQKPAIKTVKAGKKTLKLNKDFKVYYPKNMKSAGKKVITIKGIGKYAGYTKTVTYTIKPATQKVSVSKSKLSLKRGKAATVKVKKKTGTVTWKSSNSKAVKVSKNGRISVAKKAKKGTYTITVTVKKANYKTVTKKIKVRVK</sequence>
<dbReference type="Pfam" id="PF02368">
    <property type="entry name" value="Big_2"/>
    <property type="match status" value="1"/>
</dbReference>
<dbReference type="InterPro" id="IPR008964">
    <property type="entry name" value="Invasin/intimin_cell_adhesion"/>
</dbReference>
<evidence type="ECO:0000313" key="2">
    <source>
        <dbReference type="Proteomes" id="UP000283745"/>
    </source>
</evidence>
<dbReference type="EMBL" id="QSKF01000001">
    <property type="protein sequence ID" value="RHE41943.1"/>
    <property type="molecule type" value="Genomic_DNA"/>
</dbReference>